<sequence>MEPYSTDCARPFSAEHLRSPGRQRHARRRLKYRASRAGSVADLFSRVVQRLEWMCFEVARRTRPSQSGQIRRDASSCSNHDVPICYRGQATVAAGCLKTVLGSVAEWFKALAATRKGRCRDSLDWPMSLSTRSRTLVLIRVPGSSSRSPADCPICDSHQWTAARHTFDFRHPAAQASNSEQNQRSPYCGLIFVCE</sequence>
<accession>A0A4R2B1J7</accession>
<reference evidence="1 2" key="1">
    <citation type="submission" date="2019-03" db="EMBL/GenBank/DDBJ databases">
        <title>Genomic Encyclopedia of Type Strains, Phase IV (KMG-V): Genome sequencing to study the core and pangenomes of soil and plant-associated prokaryotes.</title>
        <authorList>
            <person name="Whitman W."/>
        </authorList>
    </citation>
    <scope>NUCLEOTIDE SEQUENCE [LARGE SCALE GENOMIC DNA]</scope>
    <source>
        <strain evidence="1 2">23C40</strain>
    </source>
</reference>
<comment type="caution">
    <text evidence="1">The sequence shown here is derived from an EMBL/GenBank/DDBJ whole genome shotgun (WGS) entry which is preliminary data.</text>
</comment>
<organism evidence="1 2">
    <name type="scientific">Sinorhizobium americanum</name>
    <dbReference type="NCBI Taxonomy" id="194963"/>
    <lineage>
        <taxon>Bacteria</taxon>
        <taxon>Pseudomonadati</taxon>
        <taxon>Pseudomonadota</taxon>
        <taxon>Alphaproteobacteria</taxon>
        <taxon>Hyphomicrobiales</taxon>
        <taxon>Rhizobiaceae</taxon>
        <taxon>Sinorhizobium/Ensifer group</taxon>
        <taxon>Sinorhizobium</taxon>
    </lineage>
</organism>
<gene>
    <name evidence="1" type="ORF">EV184_12954</name>
</gene>
<dbReference type="Proteomes" id="UP000295043">
    <property type="component" value="Unassembled WGS sequence"/>
</dbReference>
<evidence type="ECO:0000313" key="1">
    <source>
        <dbReference type="EMBL" id="TCN19825.1"/>
    </source>
</evidence>
<protein>
    <submittedName>
        <fullName evidence="1">Uncharacterized protein</fullName>
    </submittedName>
</protein>
<name>A0A4R2B1J7_9HYPH</name>
<evidence type="ECO:0000313" key="2">
    <source>
        <dbReference type="Proteomes" id="UP000295043"/>
    </source>
</evidence>
<proteinExistence type="predicted"/>
<dbReference type="EMBL" id="SLVU01000029">
    <property type="protein sequence ID" value="TCN19825.1"/>
    <property type="molecule type" value="Genomic_DNA"/>
</dbReference>
<dbReference type="AlphaFoldDB" id="A0A4R2B1J7"/>